<dbReference type="GO" id="GO:0018484">
    <property type="term" value="F:4-hydroxybenzaldehyde dehydrogenase (NAD+) activity"/>
    <property type="evidence" value="ECO:0007669"/>
    <property type="project" value="EnsemblFungi"/>
</dbReference>
<dbReference type="InterPro" id="IPR015590">
    <property type="entry name" value="Aldehyde_DH_dom"/>
</dbReference>
<dbReference type="SUPFAM" id="SSF53720">
    <property type="entry name" value="ALDH-like"/>
    <property type="match status" value="1"/>
</dbReference>
<evidence type="ECO:0000256" key="2">
    <source>
        <dbReference type="ARBA" id="ARBA00022746"/>
    </source>
</evidence>
<dbReference type="Gene3D" id="3.40.309.10">
    <property type="entry name" value="Aldehyde Dehydrogenase, Chain A, domain 2"/>
    <property type="match status" value="1"/>
</dbReference>
<dbReference type="HOGENOM" id="CLU_005391_3_1_1"/>
<accession>A0A084QQY7</accession>
<dbReference type="PANTHER" id="PTHR43570">
    <property type="entry name" value="ALDEHYDE DEHYDROGENASE"/>
    <property type="match status" value="1"/>
</dbReference>
<evidence type="ECO:0000256" key="6">
    <source>
        <dbReference type="SAM" id="Phobius"/>
    </source>
</evidence>
<dbReference type="GO" id="GO:0047770">
    <property type="term" value="F:carboxylate reductase activity"/>
    <property type="evidence" value="ECO:0007669"/>
    <property type="project" value="EnsemblFungi"/>
</dbReference>
<comment type="similarity">
    <text evidence="1 4">Belongs to the aldehyde dehydrogenase family.</text>
</comment>
<feature type="active site" evidence="5">
    <location>
        <position position="227"/>
    </location>
</feature>
<dbReference type="OrthoDB" id="440325at2759"/>
<dbReference type="GO" id="GO:0006744">
    <property type="term" value="P:ubiquinone biosynthetic process"/>
    <property type="evidence" value="ECO:0007669"/>
    <property type="project" value="EnsemblFungi"/>
</dbReference>
<dbReference type="InterPro" id="IPR016161">
    <property type="entry name" value="Ald_DH/histidinol_DH"/>
</dbReference>
<evidence type="ECO:0000259" key="7">
    <source>
        <dbReference type="Pfam" id="PF00171"/>
    </source>
</evidence>
<keyword evidence="6" id="KW-0812">Transmembrane</keyword>
<keyword evidence="6" id="KW-1133">Transmembrane helix</keyword>
<evidence type="ECO:0000313" key="9">
    <source>
        <dbReference type="Proteomes" id="UP000028524"/>
    </source>
</evidence>
<feature type="transmembrane region" description="Helical" evidence="6">
    <location>
        <begin position="495"/>
        <end position="527"/>
    </location>
</feature>
<proteinExistence type="inferred from homology"/>
<keyword evidence="3 4" id="KW-0560">Oxidoreductase</keyword>
<dbReference type="InterPro" id="IPR016163">
    <property type="entry name" value="Ald_DH_C"/>
</dbReference>
<keyword evidence="9" id="KW-1185">Reference proteome</keyword>
<dbReference type="OMA" id="EIDWCKQ"/>
<dbReference type="PIRSF" id="PIRSF036492">
    <property type="entry name" value="ALDH"/>
    <property type="match status" value="1"/>
</dbReference>
<dbReference type="GO" id="GO:0006665">
    <property type="term" value="P:sphingolipid metabolic process"/>
    <property type="evidence" value="ECO:0007669"/>
    <property type="project" value="EnsemblFungi"/>
</dbReference>
<reference evidence="8 9" key="1">
    <citation type="journal article" date="2014" name="BMC Genomics">
        <title>Comparative genome sequencing reveals chemotype-specific gene clusters in the toxigenic black mold Stachybotrys.</title>
        <authorList>
            <person name="Semeiks J."/>
            <person name="Borek D."/>
            <person name="Otwinowski Z."/>
            <person name="Grishin N.V."/>
        </authorList>
    </citation>
    <scope>NUCLEOTIDE SEQUENCE [LARGE SCALE GENOMIC DNA]</scope>
    <source>
        <strain evidence="8 9">IBT 40285</strain>
    </source>
</reference>
<dbReference type="FunCoup" id="A0A084QQY7">
    <property type="interactions" value="428"/>
</dbReference>
<dbReference type="InParanoid" id="A0A084QQY7"/>
<sequence>MASKTAPAIPAFEPTPVDDIPAIVSTIRNTYRSGRTKDIQFRLTQLRKLYWALLDNTELMEEALLKDLRKSKYESNISEIDWCKKECMDMILNLEKWAQDEPIVNVAPQFWILKHRIRNEPLGVVLSIGAYNYPFQLNIPPVIGAIAAGNCVVLKPSEAAPHSAMVLAKIFREYLDPECYTVINGMVPASQRLLDLKFDKIAFIGGKKTGTIIAKKAAETLTPVLLELGGCNPAFVTRNANIKLAARRLLWQKTLNAGQVCLSHNYILVERSILPQFISALNNELRVFMPQGAKASPDYARMVNKVQFDRVKAMLDNTKGKIVLGGSLDESDLFIEPTAVLVDDTEDSIMIEESFGPVFGIMPYDSLQEAIDIANKVDPTPLALTTFGSDKENKLVMDNVTSGGATCNDSFAHAQITASPMGGVGSSGMGSYHGYYSFKAFSHQRTIAKTPYWADQMLRVRYMPYKMADLRRFQRVERVKPNFDRNGKVIKGLGYWIGLIVGLGGSTAVGALFRWAVLLVATAAVGYQRGYLG</sequence>
<gene>
    <name evidence="8" type="ORF">S40285_01299</name>
</gene>
<dbReference type="FunFam" id="3.40.605.10:FF:000004">
    <property type="entry name" value="Aldehyde dehydrogenase"/>
    <property type="match status" value="1"/>
</dbReference>
<feature type="active site" evidence="5">
    <location>
        <position position="261"/>
    </location>
</feature>
<dbReference type="GO" id="GO:0005741">
    <property type="term" value="C:mitochondrial outer membrane"/>
    <property type="evidence" value="ECO:0007669"/>
    <property type="project" value="EnsemblFungi"/>
</dbReference>
<dbReference type="GO" id="GO:0005811">
    <property type="term" value="C:lipid droplet"/>
    <property type="evidence" value="ECO:0007669"/>
    <property type="project" value="EnsemblFungi"/>
</dbReference>
<keyword evidence="6" id="KW-0472">Membrane</keyword>
<dbReference type="EMBL" id="KL660461">
    <property type="protein sequence ID" value="KFA66372.1"/>
    <property type="molecule type" value="Genomic_DNA"/>
</dbReference>
<dbReference type="STRING" id="1283841.A0A084QQY7"/>
<dbReference type="Pfam" id="PF00171">
    <property type="entry name" value="Aldedh"/>
    <property type="match status" value="1"/>
</dbReference>
<dbReference type="InterPro" id="IPR016162">
    <property type="entry name" value="Ald_DH_N"/>
</dbReference>
<evidence type="ECO:0000313" key="8">
    <source>
        <dbReference type="EMBL" id="KFA66372.1"/>
    </source>
</evidence>
<organism evidence="8 9">
    <name type="scientific">Stachybotrys chlorohalonatus (strain IBT 40285)</name>
    <dbReference type="NCBI Taxonomy" id="1283841"/>
    <lineage>
        <taxon>Eukaryota</taxon>
        <taxon>Fungi</taxon>
        <taxon>Dikarya</taxon>
        <taxon>Ascomycota</taxon>
        <taxon>Pezizomycotina</taxon>
        <taxon>Sordariomycetes</taxon>
        <taxon>Hypocreomycetidae</taxon>
        <taxon>Hypocreales</taxon>
        <taxon>Stachybotryaceae</taxon>
        <taxon>Stachybotrys</taxon>
    </lineage>
</organism>
<dbReference type="Proteomes" id="UP000028524">
    <property type="component" value="Unassembled WGS sequence"/>
</dbReference>
<dbReference type="GO" id="GO:0016117">
    <property type="term" value="P:carotenoid biosynthetic process"/>
    <property type="evidence" value="ECO:0007669"/>
    <property type="project" value="UniProtKB-KW"/>
</dbReference>
<name>A0A084QQY7_STAC4</name>
<dbReference type="GO" id="GO:0046185">
    <property type="term" value="P:aldehyde catabolic process"/>
    <property type="evidence" value="ECO:0007669"/>
    <property type="project" value="EnsemblFungi"/>
</dbReference>
<dbReference type="PANTHER" id="PTHR43570:SF11">
    <property type="entry name" value="ALDEHYDE DEHYDROGENASE"/>
    <property type="match status" value="1"/>
</dbReference>
<dbReference type="AlphaFoldDB" id="A0A084QQY7"/>
<protein>
    <recommendedName>
        <fullName evidence="4">Aldehyde dehydrogenase</fullName>
    </recommendedName>
</protein>
<dbReference type="Gene3D" id="3.40.605.10">
    <property type="entry name" value="Aldehyde Dehydrogenase, Chain A, domain 1"/>
    <property type="match status" value="1"/>
</dbReference>
<evidence type="ECO:0000256" key="1">
    <source>
        <dbReference type="ARBA" id="ARBA00009986"/>
    </source>
</evidence>
<keyword evidence="2" id="KW-0125">Carotenoid biosynthesis</keyword>
<evidence type="ECO:0000256" key="5">
    <source>
        <dbReference type="PIRSR" id="PIRSR036492-1"/>
    </source>
</evidence>
<feature type="domain" description="Aldehyde dehydrogenase" evidence="7">
    <location>
        <begin position="18"/>
        <end position="447"/>
    </location>
</feature>
<evidence type="ECO:0000256" key="4">
    <source>
        <dbReference type="PIRNR" id="PIRNR036492"/>
    </source>
</evidence>
<dbReference type="InterPro" id="IPR012394">
    <property type="entry name" value="Aldehyde_DH_NAD(P)"/>
</dbReference>
<evidence type="ECO:0000256" key="3">
    <source>
        <dbReference type="ARBA" id="ARBA00023002"/>
    </source>
</evidence>